<accession>A0AA39WV43</accession>
<protein>
    <submittedName>
        <fullName evidence="1">Uncharacterized protein</fullName>
    </submittedName>
</protein>
<reference evidence="1" key="1">
    <citation type="submission" date="2023-06" db="EMBL/GenBank/DDBJ databases">
        <title>Genome-scale phylogeny and comparative genomics of the fungal order Sordariales.</title>
        <authorList>
            <consortium name="Lawrence Berkeley National Laboratory"/>
            <person name="Hensen N."/>
            <person name="Bonometti L."/>
            <person name="Westerberg I."/>
            <person name="Brannstrom I.O."/>
            <person name="Guillou S."/>
            <person name="Cros-Aarteil S."/>
            <person name="Calhoun S."/>
            <person name="Haridas S."/>
            <person name="Kuo A."/>
            <person name="Mondo S."/>
            <person name="Pangilinan J."/>
            <person name="Riley R."/>
            <person name="LaButti K."/>
            <person name="Andreopoulos B."/>
            <person name="Lipzen A."/>
            <person name="Chen C."/>
            <person name="Yanf M."/>
            <person name="Daum C."/>
            <person name="Ng V."/>
            <person name="Clum A."/>
            <person name="Steindorff A."/>
            <person name="Ohm R."/>
            <person name="Martin F."/>
            <person name="Silar P."/>
            <person name="Natvig D."/>
            <person name="Lalanne C."/>
            <person name="Gautier V."/>
            <person name="Ament-velasquez S.L."/>
            <person name="Kruys A."/>
            <person name="Hutchinson M.I."/>
            <person name="Powell A.J."/>
            <person name="Barry K."/>
            <person name="Miller A.N."/>
            <person name="Grigoriev I.V."/>
            <person name="Debuchy R."/>
            <person name="Gladieux P."/>
            <person name="Thoren M.H."/>
            <person name="Johannesson H."/>
        </authorList>
    </citation>
    <scope>NUCLEOTIDE SEQUENCE</scope>
    <source>
        <strain evidence="1">SMH3391-2</strain>
    </source>
</reference>
<gene>
    <name evidence="1" type="ORF">B0T17DRAFT_642473</name>
</gene>
<keyword evidence="2" id="KW-1185">Reference proteome</keyword>
<dbReference type="AlphaFoldDB" id="A0AA39WV43"/>
<dbReference type="EMBL" id="JAULSR010000004">
    <property type="protein sequence ID" value="KAK0622017.1"/>
    <property type="molecule type" value="Genomic_DNA"/>
</dbReference>
<name>A0AA39WV43_9PEZI</name>
<dbReference type="Proteomes" id="UP001174934">
    <property type="component" value="Unassembled WGS sequence"/>
</dbReference>
<sequence>MRMVGAARLGKSSRQRSLVPEFEPQVGRIFSYNYRRVKRGGSCDATKRTDPSTKKKVQQKKEELGLYKWVFDCVLRTVKMDTNDSRQKIDKILERVTKTESDLKWIKLRTADGQVSDFLEHLSSRTRYAASIIGARYTAHSRYGLRAQPGGTHPSRRYYLAKHQFYYLGGSNVETDNQRKDRICGHGAYRSRFRKAQMIPFTFHILKCVTSIRGINAPWRALWEDPSSKYSSFAISPDGILVISRTFEQDERSPVYTRATWTHRYDVVGYQMRSMITANELRPNLTSTKLADPAPVYKYSPQVAISNNGHMLLQALTTGLVISWDMDPGSSRAFRKANTTAV</sequence>
<proteinExistence type="predicted"/>
<organism evidence="1 2">
    <name type="scientific">Bombardia bombarda</name>
    <dbReference type="NCBI Taxonomy" id="252184"/>
    <lineage>
        <taxon>Eukaryota</taxon>
        <taxon>Fungi</taxon>
        <taxon>Dikarya</taxon>
        <taxon>Ascomycota</taxon>
        <taxon>Pezizomycotina</taxon>
        <taxon>Sordariomycetes</taxon>
        <taxon>Sordariomycetidae</taxon>
        <taxon>Sordariales</taxon>
        <taxon>Lasiosphaeriaceae</taxon>
        <taxon>Bombardia</taxon>
    </lineage>
</organism>
<comment type="caution">
    <text evidence="1">The sequence shown here is derived from an EMBL/GenBank/DDBJ whole genome shotgun (WGS) entry which is preliminary data.</text>
</comment>
<evidence type="ECO:0000313" key="2">
    <source>
        <dbReference type="Proteomes" id="UP001174934"/>
    </source>
</evidence>
<evidence type="ECO:0000313" key="1">
    <source>
        <dbReference type="EMBL" id="KAK0622017.1"/>
    </source>
</evidence>